<protein>
    <submittedName>
        <fullName evidence="1">Uncharacterized protein</fullName>
    </submittedName>
</protein>
<organism evidence="1 2">
    <name type="scientific">Blepharisma stoltei</name>
    <dbReference type="NCBI Taxonomy" id="1481888"/>
    <lineage>
        <taxon>Eukaryota</taxon>
        <taxon>Sar</taxon>
        <taxon>Alveolata</taxon>
        <taxon>Ciliophora</taxon>
        <taxon>Postciliodesmatophora</taxon>
        <taxon>Heterotrichea</taxon>
        <taxon>Heterotrichida</taxon>
        <taxon>Blepharismidae</taxon>
        <taxon>Blepharisma</taxon>
    </lineage>
</organism>
<dbReference type="EMBL" id="CAJZBQ010000020">
    <property type="protein sequence ID" value="CAG9318520.1"/>
    <property type="molecule type" value="Genomic_DNA"/>
</dbReference>
<accession>A0AAU9IZH6</accession>
<name>A0AAU9IZH6_9CILI</name>
<reference evidence="1" key="1">
    <citation type="submission" date="2021-09" db="EMBL/GenBank/DDBJ databases">
        <authorList>
            <consortium name="AG Swart"/>
            <person name="Singh M."/>
            <person name="Singh A."/>
            <person name="Seah K."/>
            <person name="Emmerich C."/>
        </authorList>
    </citation>
    <scope>NUCLEOTIDE SEQUENCE</scope>
    <source>
        <strain evidence="1">ATCC30299</strain>
    </source>
</reference>
<evidence type="ECO:0000313" key="1">
    <source>
        <dbReference type="EMBL" id="CAG9318520.1"/>
    </source>
</evidence>
<sequence length="72" mass="8181">MGTKCSCNTDQAEYEFNLEDESANSIINLNRTLNGESRTEELFIVSNSNFHSSDFTYSICSKYSKLLGNNKR</sequence>
<gene>
    <name evidence="1" type="ORF">BSTOLATCC_MIC20993</name>
</gene>
<evidence type="ECO:0000313" key="2">
    <source>
        <dbReference type="Proteomes" id="UP001162131"/>
    </source>
</evidence>
<comment type="caution">
    <text evidence="1">The sequence shown here is derived from an EMBL/GenBank/DDBJ whole genome shotgun (WGS) entry which is preliminary data.</text>
</comment>
<dbReference type="AlphaFoldDB" id="A0AAU9IZH6"/>
<keyword evidence="2" id="KW-1185">Reference proteome</keyword>
<dbReference type="Proteomes" id="UP001162131">
    <property type="component" value="Unassembled WGS sequence"/>
</dbReference>
<proteinExistence type="predicted"/>